<accession>A0A1M6F3A0</accession>
<keyword evidence="1" id="KW-0472">Membrane</keyword>
<sequence>MEALFKVVYDFLKFLEKLTGFTYEEINIIIWYIVIPFTWVLLLDKILGKHYLKATFLLILALFLIYIPDFELFALWLFNVSVDFLNLFNHLGSSYKISSVIVCVLIPMVMYFILIRKAYFRTK</sequence>
<dbReference type="AlphaFoldDB" id="A0A1M6F3A0"/>
<dbReference type="EMBL" id="FQYP01000004">
    <property type="protein sequence ID" value="SHI92099.1"/>
    <property type="molecule type" value="Genomic_DNA"/>
</dbReference>
<keyword evidence="1" id="KW-0812">Transmembrane</keyword>
<evidence type="ECO:0000256" key="1">
    <source>
        <dbReference type="SAM" id="Phobius"/>
    </source>
</evidence>
<keyword evidence="3" id="KW-1185">Reference proteome</keyword>
<name>A0A1M6F3A0_9FLAO</name>
<reference evidence="3" key="1">
    <citation type="submission" date="2016-11" db="EMBL/GenBank/DDBJ databases">
        <authorList>
            <person name="Varghese N."/>
            <person name="Submissions S."/>
        </authorList>
    </citation>
    <scope>NUCLEOTIDE SEQUENCE [LARGE SCALE GENOMIC DNA]</scope>
    <source>
        <strain evidence="3">DSM 22623</strain>
    </source>
</reference>
<protein>
    <submittedName>
        <fullName evidence="2">Uncharacterized protein</fullName>
    </submittedName>
</protein>
<feature type="transmembrane region" description="Helical" evidence="1">
    <location>
        <begin position="97"/>
        <end position="115"/>
    </location>
</feature>
<dbReference type="STRING" id="570521.SAMN04488508_10468"/>
<organism evidence="2 3">
    <name type="scientific">Aquimarina spongiae</name>
    <dbReference type="NCBI Taxonomy" id="570521"/>
    <lineage>
        <taxon>Bacteria</taxon>
        <taxon>Pseudomonadati</taxon>
        <taxon>Bacteroidota</taxon>
        <taxon>Flavobacteriia</taxon>
        <taxon>Flavobacteriales</taxon>
        <taxon>Flavobacteriaceae</taxon>
        <taxon>Aquimarina</taxon>
    </lineage>
</organism>
<feature type="transmembrane region" description="Helical" evidence="1">
    <location>
        <begin position="55"/>
        <end position="77"/>
    </location>
</feature>
<proteinExistence type="predicted"/>
<keyword evidence="1" id="KW-1133">Transmembrane helix</keyword>
<evidence type="ECO:0000313" key="3">
    <source>
        <dbReference type="Proteomes" id="UP000184432"/>
    </source>
</evidence>
<feature type="transmembrane region" description="Helical" evidence="1">
    <location>
        <begin position="26"/>
        <end position="43"/>
    </location>
</feature>
<gene>
    <name evidence="2" type="ORF">SAMN04488508_10468</name>
</gene>
<evidence type="ECO:0000313" key="2">
    <source>
        <dbReference type="EMBL" id="SHI92099.1"/>
    </source>
</evidence>
<dbReference type="Proteomes" id="UP000184432">
    <property type="component" value="Unassembled WGS sequence"/>
</dbReference>